<gene>
    <name evidence="6" type="ORF">I8J31_03400</name>
</gene>
<evidence type="ECO:0000313" key="7">
    <source>
        <dbReference type="Proteomes" id="UP000628710"/>
    </source>
</evidence>
<dbReference type="InterPro" id="IPR036390">
    <property type="entry name" value="WH_DNA-bd_sf"/>
</dbReference>
<keyword evidence="4" id="KW-0804">Transcription</keyword>
<name>A0A934JSY4_9GAMM</name>
<dbReference type="PANTHER" id="PTHR30126">
    <property type="entry name" value="HTH-TYPE TRANSCRIPTIONAL REGULATOR"/>
    <property type="match status" value="1"/>
</dbReference>
<dbReference type="InterPro" id="IPR005119">
    <property type="entry name" value="LysR_subst-bd"/>
</dbReference>
<dbReference type="EMBL" id="JAEMNX010000002">
    <property type="protein sequence ID" value="MBJ7536719.1"/>
    <property type="molecule type" value="Genomic_DNA"/>
</dbReference>
<proteinExistence type="inferred from homology"/>
<evidence type="ECO:0000313" key="6">
    <source>
        <dbReference type="EMBL" id="MBJ7536719.1"/>
    </source>
</evidence>
<protein>
    <submittedName>
        <fullName evidence="6">LysR family transcriptional regulator</fullName>
    </submittedName>
</protein>
<dbReference type="GO" id="GO:0000976">
    <property type="term" value="F:transcription cis-regulatory region binding"/>
    <property type="evidence" value="ECO:0007669"/>
    <property type="project" value="TreeGrafter"/>
</dbReference>
<dbReference type="Gene3D" id="3.40.190.290">
    <property type="match status" value="1"/>
</dbReference>
<reference evidence="6" key="1">
    <citation type="submission" date="2020-12" db="EMBL/GenBank/DDBJ databases">
        <title>Marinomonas arctica sp. nov., a psychrotolerant bacterium isolated from the Arctic.</title>
        <authorList>
            <person name="Zhang Y."/>
        </authorList>
    </citation>
    <scope>NUCLEOTIDE SEQUENCE</scope>
    <source>
        <strain evidence="6">C1424</strain>
    </source>
</reference>
<comment type="caution">
    <text evidence="6">The sequence shown here is derived from an EMBL/GenBank/DDBJ whole genome shotgun (WGS) entry which is preliminary data.</text>
</comment>
<dbReference type="PANTHER" id="PTHR30126:SF22">
    <property type="entry name" value="HTH-TYPE TRANSCRIPTIONAL REGULATOR YHAJ-RELATED"/>
    <property type="match status" value="1"/>
</dbReference>
<comment type="similarity">
    <text evidence="1">Belongs to the LysR transcriptional regulatory family.</text>
</comment>
<evidence type="ECO:0000256" key="2">
    <source>
        <dbReference type="ARBA" id="ARBA00023015"/>
    </source>
</evidence>
<dbReference type="Proteomes" id="UP000628710">
    <property type="component" value="Unassembled WGS sequence"/>
</dbReference>
<evidence type="ECO:0000256" key="1">
    <source>
        <dbReference type="ARBA" id="ARBA00009437"/>
    </source>
</evidence>
<evidence type="ECO:0000259" key="5">
    <source>
        <dbReference type="PROSITE" id="PS50931"/>
    </source>
</evidence>
<sequence length="295" mass="33174">MTLEQLKMLKAVIQEGSLQGASNRLFKTQPAISKGLQQLESGLGIAILDRSGYKLKLTQQGELIYQKALMLLEQSDQLSQMAKHYKTGSEAKVVIAVDAMFDLEKLVPIFEHIQNEFPQTQVILKQEFVTGGIDSVVNNKAQLAISAAEASFLNTFKLVTQHIYTQSIINVAAPKMLARHKDLVESSQLRDEYQIIVQDTGNLTKGVELDVQQGQRKWYVNDYHSKRTLCLSGIGWGRLPYFMVKEDIEMGRLVPISLNDTKTEIEVKSYVMKPKGQVLGPVANKLWDQISLLEH</sequence>
<dbReference type="Pfam" id="PF03466">
    <property type="entry name" value="LysR_substrate"/>
    <property type="match status" value="1"/>
</dbReference>
<accession>A0A934JSY4</accession>
<dbReference type="AlphaFoldDB" id="A0A934JSY4"/>
<dbReference type="Pfam" id="PF00126">
    <property type="entry name" value="HTH_1"/>
    <property type="match status" value="1"/>
</dbReference>
<keyword evidence="7" id="KW-1185">Reference proteome</keyword>
<dbReference type="SUPFAM" id="SSF46785">
    <property type="entry name" value="Winged helix' DNA-binding domain"/>
    <property type="match status" value="1"/>
</dbReference>
<dbReference type="RefSeq" id="WP_199466893.1">
    <property type="nucleotide sequence ID" value="NZ_JAEMNX010000002.1"/>
</dbReference>
<organism evidence="6 7">
    <name type="scientific">Marinomonas transparens</name>
    <dbReference type="NCBI Taxonomy" id="2795388"/>
    <lineage>
        <taxon>Bacteria</taxon>
        <taxon>Pseudomonadati</taxon>
        <taxon>Pseudomonadota</taxon>
        <taxon>Gammaproteobacteria</taxon>
        <taxon>Oceanospirillales</taxon>
        <taxon>Oceanospirillaceae</taxon>
        <taxon>Marinomonas</taxon>
    </lineage>
</organism>
<keyword evidence="2" id="KW-0805">Transcription regulation</keyword>
<dbReference type="InterPro" id="IPR036388">
    <property type="entry name" value="WH-like_DNA-bd_sf"/>
</dbReference>
<dbReference type="Gene3D" id="1.10.10.10">
    <property type="entry name" value="Winged helix-like DNA-binding domain superfamily/Winged helix DNA-binding domain"/>
    <property type="match status" value="1"/>
</dbReference>
<dbReference type="SUPFAM" id="SSF53850">
    <property type="entry name" value="Periplasmic binding protein-like II"/>
    <property type="match status" value="1"/>
</dbReference>
<dbReference type="InterPro" id="IPR000847">
    <property type="entry name" value="LysR_HTH_N"/>
</dbReference>
<keyword evidence="3" id="KW-0238">DNA-binding</keyword>
<dbReference type="GO" id="GO:0003700">
    <property type="term" value="F:DNA-binding transcription factor activity"/>
    <property type="evidence" value="ECO:0007669"/>
    <property type="project" value="InterPro"/>
</dbReference>
<feature type="domain" description="HTH lysR-type" evidence="5">
    <location>
        <begin position="1"/>
        <end position="58"/>
    </location>
</feature>
<dbReference type="PROSITE" id="PS50931">
    <property type="entry name" value="HTH_LYSR"/>
    <property type="match status" value="1"/>
</dbReference>
<evidence type="ECO:0000256" key="3">
    <source>
        <dbReference type="ARBA" id="ARBA00023125"/>
    </source>
</evidence>
<evidence type="ECO:0000256" key="4">
    <source>
        <dbReference type="ARBA" id="ARBA00023163"/>
    </source>
</evidence>